<reference evidence="3" key="1">
    <citation type="submission" date="2023-07" db="EMBL/GenBank/DDBJ databases">
        <title>30 novel species of actinomycetes from the DSMZ collection.</title>
        <authorList>
            <person name="Nouioui I."/>
        </authorList>
    </citation>
    <scope>NUCLEOTIDE SEQUENCE [LARGE SCALE GENOMIC DNA]</scope>
    <source>
        <strain evidence="3">DSM 45834</strain>
    </source>
</reference>
<organism evidence="2 3">
    <name type="scientific">Pseudonocardia charpentierae</name>
    <dbReference type="NCBI Taxonomy" id="3075545"/>
    <lineage>
        <taxon>Bacteria</taxon>
        <taxon>Bacillati</taxon>
        <taxon>Actinomycetota</taxon>
        <taxon>Actinomycetes</taxon>
        <taxon>Pseudonocardiales</taxon>
        <taxon>Pseudonocardiaceae</taxon>
        <taxon>Pseudonocardia</taxon>
    </lineage>
</organism>
<evidence type="ECO:0008006" key="4">
    <source>
        <dbReference type="Google" id="ProtNLM"/>
    </source>
</evidence>
<evidence type="ECO:0000256" key="1">
    <source>
        <dbReference type="SAM" id="MobiDB-lite"/>
    </source>
</evidence>
<gene>
    <name evidence="2" type="ORF">RM445_03585</name>
</gene>
<keyword evidence="3" id="KW-1185">Reference proteome</keyword>
<comment type="caution">
    <text evidence="2">The sequence shown here is derived from an EMBL/GenBank/DDBJ whole genome shotgun (WGS) entry which is preliminary data.</text>
</comment>
<feature type="region of interest" description="Disordered" evidence="1">
    <location>
        <begin position="30"/>
        <end position="52"/>
    </location>
</feature>
<feature type="region of interest" description="Disordered" evidence="1">
    <location>
        <begin position="65"/>
        <end position="86"/>
    </location>
</feature>
<dbReference type="Proteomes" id="UP001183202">
    <property type="component" value="Unassembled WGS sequence"/>
</dbReference>
<proteinExistence type="predicted"/>
<accession>A0ABU2N511</accession>
<dbReference type="RefSeq" id="WP_311554523.1">
    <property type="nucleotide sequence ID" value="NZ_JAVREJ010000002.1"/>
</dbReference>
<dbReference type="EMBL" id="JAVREJ010000002">
    <property type="protein sequence ID" value="MDT0348598.1"/>
    <property type="molecule type" value="Genomic_DNA"/>
</dbReference>
<evidence type="ECO:0000313" key="2">
    <source>
        <dbReference type="EMBL" id="MDT0348598.1"/>
    </source>
</evidence>
<evidence type="ECO:0000313" key="3">
    <source>
        <dbReference type="Proteomes" id="UP001183202"/>
    </source>
</evidence>
<protein>
    <recommendedName>
        <fullName evidence="4">DUF2510 domain-containing protein</fullName>
    </recommendedName>
</protein>
<name>A0ABU2N511_9PSEU</name>
<sequence>MDTSLWLLPALLIVIALAAPRYGVDSRDGYDWNRRFGPPDPPPPMSSRRRSTPAADLAALARLIRRPASRGPVSAPAVESAARHRG</sequence>